<name>A0A9X4AJT4_9BACI</name>
<comment type="similarity">
    <text evidence="3">Belongs to the UreF family.</text>
</comment>
<comment type="caution">
    <text evidence="4">The sequence shown here is derived from an EMBL/GenBank/DDBJ whole genome shotgun (WGS) entry which is preliminary data.</text>
</comment>
<accession>A0A9X4AJT4</accession>
<dbReference type="InterPro" id="IPR002639">
    <property type="entry name" value="UreF"/>
</dbReference>
<dbReference type="Gene3D" id="1.10.4190.10">
    <property type="entry name" value="Urease accessory protein UreF"/>
    <property type="match status" value="1"/>
</dbReference>
<evidence type="ECO:0000256" key="1">
    <source>
        <dbReference type="ARBA" id="ARBA00022988"/>
    </source>
</evidence>
<dbReference type="GO" id="GO:0005737">
    <property type="term" value="C:cytoplasm"/>
    <property type="evidence" value="ECO:0007669"/>
    <property type="project" value="UniProtKB-SubCell"/>
</dbReference>
<evidence type="ECO:0000256" key="2">
    <source>
        <dbReference type="ARBA" id="ARBA00023186"/>
    </source>
</evidence>
<dbReference type="PIRSF" id="PIRSF009467">
    <property type="entry name" value="Ureas_acces_UreF"/>
    <property type="match status" value="1"/>
</dbReference>
<keyword evidence="3" id="KW-0963">Cytoplasm</keyword>
<gene>
    <name evidence="3" type="primary">ureF</name>
    <name evidence="4" type="ORF">NC661_19575</name>
</gene>
<reference evidence="4" key="1">
    <citation type="submission" date="2022-06" db="EMBL/GenBank/DDBJ databases">
        <title>Aquibacillus sp. a new bacterium isolated from soil saline samples.</title>
        <authorList>
            <person name="Galisteo C."/>
            <person name="De La Haba R."/>
            <person name="Sanchez-Porro C."/>
            <person name="Ventosa A."/>
        </authorList>
    </citation>
    <scope>NUCLEOTIDE SEQUENCE</scope>
    <source>
        <strain evidence="4">JCM 12387</strain>
    </source>
</reference>
<evidence type="ECO:0000313" key="5">
    <source>
        <dbReference type="Proteomes" id="UP001145072"/>
    </source>
</evidence>
<keyword evidence="2 3" id="KW-0143">Chaperone</keyword>
<keyword evidence="1 3" id="KW-0996">Nickel insertion</keyword>
<proteinExistence type="inferred from homology"/>
<protein>
    <recommendedName>
        <fullName evidence="3">Urease accessory protein UreF</fullName>
    </recommendedName>
</protein>
<dbReference type="PANTHER" id="PTHR33620:SF1">
    <property type="entry name" value="UREASE ACCESSORY PROTEIN F"/>
    <property type="match status" value="1"/>
</dbReference>
<organism evidence="4 5">
    <name type="scientific">Aquibacillus koreensis</name>
    <dbReference type="NCBI Taxonomy" id="279446"/>
    <lineage>
        <taxon>Bacteria</taxon>
        <taxon>Bacillati</taxon>
        <taxon>Bacillota</taxon>
        <taxon>Bacilli</taxon>
        <taxon>Bacillales</taxon>
        <taxon>Bacillaceae</taxon>
        <taxon>Aquibacillus</taxon>
    </lineage>
</organism>
<comment type="subunit">
    <text evidence="3">UreD, UreF and UreG form a complex that acts as a GTP-hydrolysis-dependent molecular chaperone, activating the urease apoprotein by helping to assemble the nickel containing metallocenter of UreC. The UreE protein probably delivers the nickel.</text>
</comment>
<dbReference type="GO" id="GO:0016151">
    <property type="term" value="F:nickel cation binding"/>
    <property type="evidence" value="ECO:0007669"/>
    <property type="project" value="UniProtKB-UniRule"/>
</dbReference>
<dbReference type="InterPro" id="IPR038277">
    <property type="entry name" value="UreF_sf"/>
</dbReference>
<sequence length="244" mass="27977">MNKQSADLSSLSNIEDISTNLLYLMHIHDSAFPIGSYTHSFGMETYIQSDEIRTKEDLFEFLKMYVLENLAYTDGIFVKEAYEQMKAEGWDALIRLESICDASKNAVETRDASRMMGKQFLQAILPVFPNEHLKKWKQFVDEKRIKGHFPIAYSLYTVEMEFDLFTALLTFMYSSTVGLVHNAVRAIPLGQKAGIQVIHQLIPEIHKATKLVMERSLEDVSNHAVGLELASMQHKYLQSRLFIS</sequence>
<dbReference type="PANTHER" id="PTHR33620">
    <property type="entry name" value="UREASE ACCESSORY PROTEIN F"/>
    <property type="match status" value="1"/>
</dbReference>
<comment type="subcellular location">
    <subcellularLocation>
        <location evidence="3">Cytoplasm</location>
    </subcellularLocation>
</comment>
<dbReference type="EMBL" id="JAMQJZ010000023">
    <property type="protein sequence ID" value="MDC3422557.1"/>
    <property type="molecule type" value="Genomic_DNA"/>
</dbReference>
<dbReference type="Proteomes" id="UP001145072">
    <property type="component" value="Unassembled WGS sequence"/>
</dbReference>
<evidence type="ECO:0000256" key="3">
    <source>
        <dbReference type="HAMAP-Rule" id="MF_01385"/>
    </source>
</evidence>
<dbReference type="HAMAP" id="MF_01385">
    <property type="entry name" value="UreF"/>
    <property type="match status" value="1"/>
</dbReference>
<dbReference type="AlphaFoldDB" id="A0A9X4AJT4"/>
<keyword evidence="5" id="KW-1185">Reference proteome</keyword>
<dbReference type="Pfam" id="PF01730">
    <property type="entry name" value="UreF"/>
    <property type="match status" value="1"/>
</dbReference>
<comment type="function">
    <text evidence="3">Required for maturation of urease via the functional incorporation of the urease nickel metallocenter.</text>
</comment>
<dbReference type="RefSeq" id="WP_259865242.1">
    <property type="nucleotide sequence ID" value="NZ_JAOALK010000001.1"/>
</dbReference>
<evidence type="ECO:0000313" key="4">
    <source>
        <dbReference type="EMBL" id="MDC3422557.1"/>
    </source>
</evidence>